<feature type="chain" id="PRO_5015304539" evidence="1">
    <location>
        <begin position="24"/>
        <end position="151"/>
    </location>
</feature>
<organism evidence="2 3">
    <name type="scientific">Kushneria phyllosphaerae</name>
    <dbReference type="NCBI Taxonomy" id="2100822"/>
    <lineage>
        <taxon>Bacteria</taxon>
        <taxon>Pseudomonadati</taxon>
        <taxon>Pseudomonadota</taxon>
        <taxon>Gammaproteobacteria</taxon>
        <taxon>Oceanospirillales</taxon>
        <taxon>Halomonadaceae</taxon>
        <taxon>Kushneria</taxon>
    </lineage>
</organism>
<dbReference type="AlphaFoldDB" id="A0A2R8CK33"/>
<dbReference type="Proteomes" id="UP000244934">
    <property type="component" value="Unassembled WGS sequence"/>
</dbReference>
<reference evidence="3" key="1">
    <citation type="submission" date="2018-03" db="EMBL/GenBank/DDBJ databases">
        <authorList>
            <person name="Navarro De La Torre S."/>
        </authorList>
    </citation>
    <scope>NUCLEOTIDE SEQUENCE [LARGE SCALE GENOMIC DNA]</scope>
    <source>
        <strain evidence="3">EAod3</strain>
    </source>
</reference>
<evidence type="ECO:0000313" key="2">
    <source>
        <dbReference type="EMBL" id="SPJ33267.1"/>
    </source>
</evidence>
<sequence>MRTSLVSIISALVIATTTGTAMASSQVTPMTNGQSTAMAQTDANTSQSLDTSGVPHRTELKGLPSASNGHSVAMAETYENIHQPLNRQAHSSVTSADVNHASPYGYHSHSPAMTDALASTSQSMNAASAVQVEFEQDNDQMVMSQALSASL</sequence>
<dbReference type="EMBL" id="ONZI01000002">
    <property type="protein sequence ID" value="SPJ33267.1"/>
    <property type="molecule type" value="Genomic_DNA"/>
</dbReference>
<dbReference type="RefSeq" id="WP_108842126.1">
    <property type="nucleotide sequence ID" value="NZ_ONZI01000002.1"/>
</dbReference>
<evidence type="ECO:0000313" key="3">
    <source>
        <dbReference type="Proteomes" id="UP000244934"/>
    </source>
</evidence>
<accession>A0A2R8CK33</accession>
<feature type="signal peptide" evidence="1">
    <location>
        <begin position="1"/>
        <end position="23"/>
    </location>
</feature>
<evidence type="ECO:0000256" key="1">
    <source>
        <dbReference type="SAM" id="SignalP"/>
    </source>
</evidence>
<dbReference type="OrthoDB" id="9848703at2"/>
<gene>
    <name evidence="2" type="ORF">KSP9073_01271</name>
</gene>
<keyword evidence="1" id="KW-0732">Signal</keyword>
<name>A0A2R8CK33_9GAMM</name>
<keyword evidence="3" id="KW-1185">Reference proteome</keyword>
<proteinExistence type="predicted"/>
<protein>
    <submittedName>
        <fullName evidence="2">Uncharacterized protein</fullName>
    </submittedName>
</protein>